<proteinExistence type="predicted"/>
<organism evidence="1 2">
    <name type="scientific">Parachlamydia acanthamoebae</name>
    <dbReference type="NCBI Taxonomy" id="83552"/>
    <lineage>
        <taxon>Bacteria</taxon>
        <taxon>Pseudomonadati</taxon>
        <taxon>Chlamydiota</taxon>
        <taxon>Chlamydiia</taxon>
        <taxon>Parachlamydiales</taxon>
        <taxon>Parachlamydiaceae</taxon>
        <taxon>Parachlamydia</taxon>
    </lineage>
</organism>
<dbReference type="AlphaFoldDB" id="A0A0C1EC70"/>
<name>A0A0C1EC70_9BACT</name>
<dbReference type="EMBL" id="JSAM01000073">
    <property type="protein sequence ID" value="KIA77613.1"/>
    <property type="molecule type" value="Genomic_DNA"/>
</dbReference>
<comment type="caution">
    <text evidence="1">The sequence shown here is derived from an EMBL/GenBank/DDBJ whole genome shotgun (WGS) entry which is preliminary data.</text>
</comment>
<dbReference type="Proteomes" id="UP000031307">
    <property type="component" value="Unassembled WGS sequence"/>
</dbReference>
<gene>
    <name evidence="1" type="ORF">DB43_GD00440</name>
</gene>
<evidence type="ECO:0000313" key="1">
    <source>
        <dbReference type="EMBL" id="KIA77613.1"/>
    </source>
</evidence>
<protein>
    <submittedName>
        <fullName evidence="1">Uncharacterized protein</fullName>
    </submittedName>
</protein>
<evidence type="ECO:0000313" key="2">
    <source>
        <dbReference type="Proteomes" id="UP000031307"/>
    </source>
</evidence>
<accession>A0A0C1EC70</accession>
<reference evidence="1 2" key="1">
    <citation type="journal article" date="2014" name="Mol. Biol. Evol.">
        <title>Massive expansion of Ubiquitination-related gene families within the Chlamydiae.</title>
        <authorList>
            <person name="Domman D."/>
            <person name="Collingro A."/>
            <person name="Lagkouvardos I."/>
            <person name="Gehre L."/>
            <person name="Weinmaier T."/>
            <person name="Rattei T."/>
            <person name="Subtil A."/>
            <person name="Horn M."/>
        </authorList>
    </citation>
    <scope>NUCLEOTIDE SEQUENCE [LARGE SCALE GENOMIC DNA]</scope>
    <source>
        <strain evidence="1 2">OEW1</strain>
    </source>
</reference>
<sequence length="61" mass="7427">MDATITRIWEIQNVRRLVFVHALKYKAQSLNLQSFLIFQYQGEIFFDKVADYCYSFYAFFK</sequence>